<dbReference type="Proteomes" id="UP000192491">
    <property type="component" value="Unassembled WGS sequence"/>
</dbReference>
<organism evidence="1 2">
    <name type="scientific">Thiothrix lacustris</name>
    <dbReference type="NCBI Taxonomy" id="525917"/>
    <lineage>
        <taxon>Bacteria</taxon>
        <taxon>Pseudomonadati</taxon>
        <taxon>Pseudomonadota</taxon>
        <taxon>Gammaproteobacteria</taxon>
        <taxon>Thiotrichales</taxon>
        <taxon>Thiotrichaceae</taxon>
        <taxon>Thiothrix</taxon>
    </lineage>
</organism>
<evidence type="ECO:0008006" key="3">
    <source>
        <dbReference type="Google" id="ProtNLM"/>
    </source>
</evidence>
<accession>A0A1Y1QDW6</accession>
<protein>
    <recommendedName>
        <fullName evidence="3">DUF4388 domain-containing protein</fullName>
    </recommendedName>
</protein>
<dbReference type="EMBL" id="MTEJ01000404">
    <property type="protein sequence ID" value="OQX03477.1"/>
    <property type="molecule type" value="Genomic_DNA"/>
</dbReference>
<reference evidence="1 2" key="1">
    <citation type="submission" date="2017-01" db="EMBL/GenBank/DDBJ databases">
        <title>Novel large sulfur bacteria in the metagenomes of groundwater-fed chemosynthetic microbial mats in the Lake Huron basin.</title>
        <authorList>
            <person name="Sharrar A.M."/>
            <person name="Flood B.E."/>
            <person name="Bailey J.V."/>
            <person name="Jones D.S."/>
            <person name="Biddanda B."/>
            <person name="Ruberg S.A."/>
            <person name="Marcus D.N."/>
            <person name="Dick G.J."/>
        </authorList>
    </citation>
    <scope>NUCLEOTIDE SEQUENCE [LARGE SCALE GENOMIC DNA]</scope>
    <source>
        <strain evidence="1">A8</strain>
    </source>
</reference>
<gene>
    <name evidence="1" type="ORF">BWK73_39415</name>
</gene>
<sequence>MERNSQLTLAQILTRLSQILGQKQSGTFFVATDINTSCRFAIEEGKITHCTHKRDQGMTAVRSFLGTQGGSCSFSENQFVPFRADAAVIHQMCIDVLGIRPSLRIEKPPLLASNPAPTRAAEANNRFYRGGYAAAESSNVETTSQAAKVNNRFYRGG</sequence>
<evidence type="ECO:0000313" key="2">
    <source>
        <dbReference type="Proteomes" id="UP000192491"/>
    </source>
</evidence>
<evidence type="ECO:0000313" key="1">
    <source>
        <dbReference type="EMBL" id="OQX03477.1"/>
    </source>
</evidence>
<comment type="caution">
    <text evidence="1">The sequence shown here is derived from an EMBL/GenBank/DDBJ whole genome shotgun (WGS) entry which is preliminary data.</text>
</comment>
<name>A0A1Y1QDW6_9GAMM</name>
<dbReference type="AlphaFoldDB" id="A0A1Y1QDW6"/>
<proteinExistence type="predicted"/>